<evidence type="ECO:0000313" key="2">
    <source>
        <dbReference type="EMBL" id="UOB16366.1"/>
    </source>
</evidence>
<dbReference type="CDD" id="cd10931">
    <property type="entry name" value="CE4_u7"/>
    <property type="match status" value="1"/>
</dbReference>
<dbReference type="KEGG" id="fbm:MQE35_11530"/>
<evidence type="ECO:0000313" key="3">
    <source>
        <dbReference type="Proteomes" id="UP000831290"/>
    </source>
</evidence>
<dbReference type="InterPro" id="IPR054297">
    <property type="entry name" value="DUF7033"/>
</dbReference>
<sequence>MKHIFNRMLLVDVEFTTKLEDFIAHAGPKITYTKKPLQNEFHVMCYDLLFEQGISDFSVMVEKWDNIPCFFPTNERSNLPYDIFAASFYLLSRYEEYLPHVKDRHGRYPHTESLAYKNDFLRLPVVDLWINNFKNILAERFPEIQFPAQQFKHINVIDVPSAYCFKEKGIARTIGGIISDLTSLKFKRIIYRFSVLMGLLKDPYDNFDDLIKLFKQYDAETFFFFLMADYSAYDHNISVNNPRFRKLVKSVADYCIVSLMSSYEGCDNMDEMKRERARLIELINRPVKRIRLRYYRLNIPYSYRVLTDAEFDEDYSMGYSDIIGFRAGTCTQFYFYDISFEERLPLKVNPFCFCSVALKKNVEADIPLKIFEMKKIVKQLKGNFIAIFSNKYLNFEEENNMTILYKELLKD</sequence>
<gene>
    <name evidence="2" type="ORF">MQE35_11530</name>
</gene>
<feature type="domain" description="DUF7033" evidence="1">
    <location>
        <begin position="79"/>
        <end position="167"/>
    </location>
</feature>
<keyword evidence="3" id="KW-1185">Reference proteome</keyword>
<dbReference type="RefSeq" id="WP_255841542.1">
    <property type="nucleotide sequence ID" value="NZ_CP094358.1"/>
</dbReference>
<evidence type="ECO:0000259" key="1">
    <source>
        <dbReference type="Pfam" id="PF23019"/>
    </source>
</evidence>
<dbReference type="Pfam" id="PF23019">
    <property type="entry name" value="DUF7033"/>
    <property type="match status" value="1"/>
</dbReference>
<organism evidence="2 3">
    <name type="scientific">Abyssalbus ytuae</name>
    <dbReference type="NCBI Taxonomy" id="2926907"/>
    <lineage>
        <taxon>Bacteria</taxon>
        <taxon>Pseudomonadati</taxon>
        <taxon>Bacteroidota</taxon>
        <taxon>Flavobacteriia</taxon>
        <taxon>Flavobacteriales</taxon>
        <taxon>Flavobacteriaceae</taxon>
        <taxon>Abyssalbus</taxon>
    </lineage>
</organism>
<dbReference type="AlphaFoldDB" id="A0A9E6ZTE7"/>
<reference evidence="2" key="1">
    <citation type="submission" date="2022-03" db="EMBL/GenBank/DDBJ databases">
        <title>Description of Abyssus ytuae gen. nov., sp. nov., a novel member of the family Flavobacteriaceae isolated from the sediment of Mariana Trench.</title>
        <authorList>
            <person name="Zhang J."/>
            <person name="Xu X."/>
        </authorList>
    </citation>
    <scope>NUCLEOTIDE SEQUENCE</scope>
    <source>
        <strain evidence="2">MT3330</strain>
    </source>
</reference>
<name>A0A9E6ZTE7_9FLAO</name>
<dbReference type="Proteomes" id="UP000831290">
    <property type="component" value="Chromosome"/>
</dbReference>
<proteinExistence type="predicted"/>
<dbReference type="EMBL" id="CP094358">
    <property type="protein sequence ID" value="UOB16366.1"/>
    <property type="molecule type" value="Genomic_DNA"/>
</dbReference>
<protein>
    <submittedName>
        <fullName evidence="2">Polysaccharide deacetylase family protein</fullName>
    </submittedName>
</protein>
<accession>A0A9E6ZTE7</accession>